<keyword evidence="1" id="KW-1133">Transmembrane helix</keyword>
<gene>
    <name evidence="2" type="ORF">VHEMI05137</name>
</gene>
<dbReference type="AlphaFoldDB" id="A0A0A1TFX5"/>
<evidence type="ECO:0000256" key="1">
    <source>
        <dbReference type="SAM" id="Phobius"/>
    </source>
</evidence>
<accession>A0A0A1TFX5</accession>
<dbReference type="EMBL" id="CDHN01000002">
    <property type="protein sequence ID" value="CEJ89285.1"/>
    <property type="molecule type" value="Genomic_DNA"/>
</dbReference>
<keyword evidence="1" id="KW-0472">Membrane</keyword>
<sequence length="342" mass="36123">MTNSYYVDYGWGFVQEELPSVQDRRSRRDAGWKLMSATGIGIGILALVYGVVYVMSACAHFLPAQPFEPVSTIHAEVVKARAFYPRGNGNDSSIIAEPTLGPVGVSVPVSTQTALTTLWSIRTTDVSTLDTPVPVSATMEPNTTTLTTTVIVSEPTVDSCTLKNATQTNTITVTVMPTVVSADPYVPASPYSESIEASSEISSLESQTEQGTVTQFTTINVPWNTEDSPHVTVTSTKTVQRTASTLTLTVVASVGSGTPAVSFQSSADAVGTSDSPLTITEVVTTTAGETPTSTMTVFMSSATSGNSNDTYGDPPVIISEASSRCFSFKTFLAALFVWGLFV</sequence>
<organism evidence="2 3">
    <name type="scientific">[Torrubiella] hemipterigena</name>
    <dbReference type="NCBI Taxonomy" id="1531966"/>
    <lineage>
        <taxon>Eukaryota</taxon>
        <taxon>Fungi</taxon>
        <taxon>Dikarya</taxon>
        <taxon>Ascomycota</taxon>
        <taxon>Pezizomycotina</taxon>
        <taxon>Sordariomycetes</taxon>
        <taxon>Hypocreomycetidae</taxon>
        <taxon>Hypocreales</taxon>
        <taxon>Clavicipitaceae</taxon>
        <taxon>Clavicipitaceae incertae sedis</taxon>
        <taxon>'Torrubiella' clade</taxon>
    </lineage>
</organism>
<dbReference type="OrthoDB" id="4940504at2759"/>
<proteinExistence type="predicted"/>
<keyword evidence="1" id="KW-0812">Transmembrane</keyword>
<evidence type="ECO:0000313" key="3">
    <source>
        <dbReference type="Proteomes" id="UP000039046"/>
    </source>
</evidence>
<feature type="transmembrane region" description="Helical" evidence="1">
    <location>
        <begin position="34"/>
        <end position="55"/>
    </location>
</feature>
<reference evidence="2 3" key="1">
    <citation type="journal article" date="2015" name="Genome Announc.">
        <title>Draft Genome Sequence and Gene Annotation of the Entomopathogenic Fungus Verticillium hemipterigenum.</title>
        <authorList>
            <person name="Horn F."/>
            <person name="Habel A."/>
            <person name="Scharf D.H."/>
            <person name="Dworschak J."/>
            <person name="Brakhage A.A."/>
            <person name="Guthke R."/>
            <person name="Hertweck C."/>
            <person name="Linde J."/>
        </authorList>
    </citation>
    <scope>NUCLEOTIDE SEQUENCE [LARGE SCALE GENOMIC DNA]</scope>
</reference>
<dbReference type="Proteomes" id="UP000039046">
    <property type="component" value="Unassembled WGS sequence"/>
</dbReference>
<evidence type="ECO:0000313" key="2">
    <source>
        <dbReference type="EMBL" id="CEJ89285.1"/>
    </source>
</evidence>
<name>A0A0A1TFX5_9HYPO</name>
<dbReference type="HOGENOM" id="CLU_811790_0_0_1"/>
<keyword evidence="3" id="KW-1185">Reference proteome</keyword>
<protein>
    <submittedName>
        <fullName evidence="2">Uncharacterized protein</fullName>
    </submittedName>
</protein>